<name>A0ABU9TWA0_9GAMM</name>
<dbReference type="Proteomes" id="UP001449225">
    <property type="component" value="Unassembled WGS sequence"/>
</dbReference>
<evidence type="ECO:0000313" key="2">
    <source>
        <dbReference type="Proteomes" id="UP001449225"/>
    </source>
</evidence>
<sequence>MSKEHRLGVSEINLVERHLKVHKATEENICAAVEEIDQLYGIDEVSFDPENQMFLLEYDASRLCIDSLEKLISKHDIEISQDWWSRFKESYYRYVDQNVHDNHTHTPWSCHKK</sequence>
<proteinExistence type="predicted"/>
<dbReference type="RefSeq" id="WP_067869727.1">
    <property type="nucleotide sequence ID" value="NZ_JBBMRA010000026.1"/>
</dbReference>
<gene>
    <name evidence="1" type="ORF">WNY58_16565</name>
</gene>
<organism evidence="1 2">
    <name type="scientific">Neptuniibacter pectenicola</name>
    <dbReference type="NCBI Taxonomy" id="1806669"/>
    <lineage>
        <taxon>Bacteria</taxon>
        <taxon>Pseudomonadati</taxon>
        <taxon>Pseudomonadota</taxon>
        <taxon>Gammaproteobacteria</taxon>
        <taxon>Oceanospirillales</taxon>
        <taxon>Oceanospirillaceae</taxon>
        <taxon>Neptuniibacter</taxon>
    </lineage>
</organism>
<protein>
    <submittedName>
        <fullName evidence="1">Cation transporter</fullName>
    </submittedName>
</protein>
<dbReference type="EMBL" id="JBBMRA010000026">
    <property type="protein sequence ID" value="MEM5537998.1"/>
    <property type="molecule type" value="Genomic_DNA"/>
</dbReference>
<evidence type="ECO:0000313" key="1">
    <source>
        <dbReference type="EMBL" id="MEM5537998.1"/>
    </source>
</evidence>
<reference evidence="1 2" key="1">
    <citation type="submission" date="2024-03" db="EMBL/GenBank/DDBJ databases">
        <title>Community enrichment and isolation of bacterial strains for fucoidan degradation.</title>
        <authorList>
            <person name="Sichert A."/>
        </authorList>
    </citation>
    <scope>NUCLEOTIDE SEQUENCE [LARGE SCALE GENOMIC DNA]</scope>
    <source>
        <strain evidence="1 2">AS76</strain>
    </source>
</reference>
<accession>A0ABU9TWA0</accession>
<keyword evidence="2" id="KW-1185">Reference proteome</keyword>
<comment type="caution">
    <text evidence="1">The sequence shown here is derived from an EMBL/GenBank/DDBJ whole genome shotgun (WGS) entry which is preliminary data.</text>
</comment>